<evidence type="ECO:0000313" key="3">
    <source>
        <dbReference type="Proteomes" id="UP000664317"/>
    </source>
</evidence>
<evidence type="ECO:0008006" key="4">
    <source>
        <dbReference type="Google" id="ProtNLM"/>
    </source>
</evidence>
<proteinExistence type="predicted"/>
<dbReference type="EMBL" id="JAFKCT010000009">
    <property type="protein sequence ID" value="MBN7812947.1"/>
    <property type="molecule type" value="Genomic_DNA"/>
</dbReference>
<protein>
    <recommendedName>
        <fullName evidence="4">Glycosyltransferase sugar-binding region containing DXD motif-containing protein</fullName>
    </recommendedName>
</protein>
<dbReference type="Proteomes" id="UP000664317">
    <property type="component" value="Unassembled WGS sequence"/>
</dbReference>
<dbReference type="RefSeq" id="WP_206579719.1">
    <property type="nucleotide sequence ID" value="NZ_JAFKCT010000009.1"/>
</dbReference>
<accession>A0ABS3C744</accession>
<dbReference type="InterPro" id="IPR051706">
    <property type="entry name" value="Glycosyltransferase_domain"/>
</dbReference>
<keyword evidence="3" id="KW-1185">Reference proteome</keyword>
<reference evidence="2 3" key="1">
    <citation type="submission" date="2021-03" db="EMBL/GenBank/DDBJ databases">
        <title>novel species isolated from a fishpond in China.</title>
        <authorList>
            <person name="Lu H."/>
            <person name="Cai Z."/>
        </authorList>
    </citation>
    <scope>NUCLEOTIDE SEQUENCE [LARGE SCALE GENOMIC DNA]</scope>
    <source>
        <strain evidence="2 3">H41</strain>
    </source>
</reference>
<dbReference type="SUPFAM" id="SSF53448">
    <property type="entry name" value="Nucleotide-diphospho-sugar transferases"/>
    <property type="match status" value="1"/>
</dbReference>
<gene>
    <name evidence="2" type="ORF">J0A68_18465</name>
</gene>
<dbReference type="InterPro" id="IPR029044">
    <property type="entry name" value="Nucleotide-diphossugar_trans"/>
</dbReference>
<dbReference type="InterPro" id="IPR007577">
    <property type="entry name" value="GlycoTrfase_DXD_sugar-bd_CS"/>
</dbReference>
<dbReference type="PANTHER" id="PTHR32385">
    <property type="entry name" value="MANNOSYL PHOSPHORYLINOSITOL CERAMIDE SYNTHASE"/>
    <property type="match status" value="1"/>
</dbReference>
<organism evidence="2 3">
    <name type="scientific">Algoriphagus oliviformis</name>
    <dbReference type="NCBI Taxonomy" id="2811231"/>
    <lineage>
        <taxon>Bacteria</taxon>
        <taxon>Pseudomonadati</taxon>
        <taxon>Bacteroidota</taxon>
        <taxon>Cytophagia</taxon>
        <taxon>Cytophagales</taxon>
        <taxon>Cyclobacteriaceae</taxon>
        <taxon>Algoriphagus</taxon>
    </lineage>
</organism>
<comment type="caution">
    <text evidence="2">The sequence shown here is derived from an EMBL/GenBank/DDBJ whole genome shotgun (WGS) entry which is preliminary data.</text>
</comment>
<dbReference type="PANTHER" id="PTHR32385:SF15">
    <property type="entry name" value="INOSITOL PHOSPHOCERAMIDE MANNOSYLTRANSFERASE 1"/>
    <property type="match status" value="1"/>
</dbReference>
<evidence type="ECO:0000313" key="2">
    <source>
        <dbReference type="EMBL" id="MBN7812947.1"/>
    </source>
</evidence>
<name>A0ABS3C744_9BACT</name>
<sequence>MIPKTVHYCWFGPNKKPSYFYKCRNSWIKFFPGFDFVEWNESNCELSDPFLREAVRREKWAFVSDYIRIQKLLEHGGVFLDTDMLFIKPFDLTLLTNSYFVGMENSQYISAGVIGSEKNGEYLELVFDFYKSLYQFEFDKLTIPTILTEVFKKYTGDDCNPGYVKGGLVLWYPVFYPLPFKLRSFHWNRFVLEETLAVHLWAGSWLVNQKLSLFQKSIYVIKYHISRFYVPHSLINYSRNI</sequence>
<dbReference type="Pfam" id="PF04488">
    <property type="entry name" value="Gly_transf_sug"/>
    <property type="match status" value="1"/>
</dbReference>
<keyword evidence="1" id="KW-0808">Transferase</keyword>
<dbReference type="Gene3D" id="3.90.550.20">
    <property type="match status" value="1"/>
</dbReference>
<evidence type="ECO:0000256" key="1">
    <source>
        <dbReference type="ARBA" id="ARBA00022679"/>
    </source>
</evidence>